<evidence type="ECO:0000313" key="2">
    <source>
        <dbReference type="EMBL" id="TDE91606.1"/>
    </source>
</evidence>
<keyword evidence="3" id="KW-1185">Reference proteome</keyword>
<dbReference type="InterPro" id="IPR030395">
    <property type="entry name" value="GP_PDE_dom"/>
</dbReference>
<dbReference type="Proteomes" id="UP000504882">
    <property type="component" value="Unassembled WGS sequence"/>
</dbReference>
<sequence>MPITTSPLIIAHRGNSSVAPENTLPAFESAALGGSDLIEIDVQVSEDGVGIVIHDDTVDRTTDGSGPVAALRAAEVRHLDAGSWFAPAYSGTALPLFADVVEVLLRHRGLGLLLELKGAWPAEPTKLLLAEVTEAGIDDRVLVQGFSVEMLRTLQAVAPQLRRGLLISEFDDATLELAAELGVVALNPPATLILERPEVLARIHEAGLEAHVWTPNTAAEWAPLVDAGVDGIITDRPDRLTGWLAGR</sequence>
<dbReference type="EMBL" id="SMNA01000007">
    <property type="protein sequence ID" value="TDE91606.1"/>
    <property type="molecule type" value="Genomic_DNA"/>
</dbReference>
<dbReference type="PANTHER" id="PTHR46211">
    <property type="entry name" value="GLYCEROPHOSPHORYL DIESTER PHOSPHODIESTERASE"/>
    <property type="match status" value="1"/>
</dbReference>
<dbReference type="SUPFAM" id="SSF51695">
    <property type="entry name" value="PLC-like phosphodiesterases"/>
    <property type="match status" value="1"/>
</dbReference>
<proteinExistence type="predicted"/>
<dbReference type="RefSeq" id="WP_133108640.1">
    <property type="nucleotide sequence ID" value="NZ_SMNA01000007.1"/>
</dbReference>
<gene>
    <name evidence="2" type="ORF">EXU48_15795</name>
</gene>
<feature type="domain" description="GP-PDE" evidence="1">
    <location>
        <begin position="7"/>
        <end position="244"/>
    </location>
</feature>
<dbReference type="Gene3D" id="3.20.20.190">
    <property type="entry name" value="Phosphatidylinositol (PI) phosphodiesterase"/>
    <property type="match status" value="1"/>
</dbReference>
<evidence type="ECO:0000259" key="1">
    <source>
        <dbReference type="PROSITE" id="PS51704"/>
    </source>
</evidence>
<name>A0ABY2E270_9MICO</name>
<dbReference type="PROSITE" id="PS51704">
    <property type="entry name" value="GP_PDE"/>
    <property type="match status" value="1"/>
</dbReference>
<evidence type="ECO:0000313" key="3">
    <source>
        <dbReference type="Proteomes" id="UP000504882"/>
    </source>
</evidence>
<organism evidence="2 3">
    <name type="scientific">Occultella glacieicola</name>
    <dbReference type="NCBI Taxonomy" id="2518684"/>
    <lineage>
        <taxon>Bacteria</taxon>
        <taxon>Bacillati</taxon>
        <taxon>Actinomycetota</taxon>
        <taxon>Actinomycetes</taxon>
        <taxon>Micrococcales</taxon>
        <taxon>Ruaniaceae</taxon>
        <taxon>Occultella</taxon>
    </lineage>
</organism>
<dbReference type="Pfam" id="PF03009">
    <property type="entry name" value="GDPD"/>
    <property type="match status" value="1"/>
</dbReference>
<dbReference type="InterPro" id="IPR017946">
    <property type="entry name" value="PLC-like_Pdiesterase_TIM-brl"/>
</dbReference>
<accession>A0ABY2E270</accession>
<protein>
    <submittedName>
        <fullName evidence="2">Glycerophosphodiester phosphodiesterase</fullName>
    </submittedName>
</protein>
<dbReference type="PANTHER" id="PTHR46211:SF1">
    <property type="entry name" value="GLYCEROPHOSPHODIESTER PHOSPHODIESTERASE, CYTOPLASMIC"/>
    <property type="match status" value="1"/>
</dbReference>
<reference evidence="2 3" key="1">
    <citation type="submission" date="2019-03" db="EMBL/GenBank/DDBJ databases">
        <title>Genomic features of bacteria from cold environments.</title>
        <authorList>
            <person name="Shen L."/>
        </authorList>
    </citation>
    <scope>NUCLEOTIDE SEQUENCE [LARGE SCALE GENOMIC DNA]</scope>
    <source>
        <strain evidence="3">T3246-1</strain>
    </source>
</reference>
<comment type="caution">
    <text evidence="2">The sequence shown here is derived from an EMBL/GenBank/DDBJ whole genome shotgun (WGS) entry which is preliminary data.</text>
</comment>